<dbReference type="RefSeq" id="WP_258331035.1">
    <property type="nucleotide sequence ID" value="NZ_JAPTGG010000004.1"/>
</dbReference>
<dbReference type="EMBL" id="JAPTGG010000004">
    <property type="protein sequence ID" value="MCZ0864882.1"/>
    <property type="molecule type" value="Genomic_DNA"/>
</dbReference>
<comment type="caution">
    <text evidence="1">The sequence shown here is derived from an EMBL/GenBank/DDBJ whole genome shotgun (WGS) entry which is preliminary data.</text>
</comment>
<evidence type="ECO:0000313" key="2">
    <source>
        <dbReference type="Proteomes" id="UP001069090"/>
    </source>
</evidence>
<sequence length="151" mass="17635">MLKKQTTDLAGQMAECEANYARVMKLMPEMADENQRQFWVQLPGEQSVRFRLKVLERCAYTTIMEFSQIGSNFTGQLDWAPAPHFTLRVYHDARMAEVSAFHGNHRLRSHYNYPNKAMYQRDEKAQLNQLLGQWLRHCLDFGHVDQPVGCV</sequence>
<accession>A0A9J6RKF8</accession>
<dbReference type="Proteomes" id="UP001069090">
    <property type="component" value="Unassembled WGS sequence"/>
</dbReference>
<dbReference type="InterPro" id="IPR009659">
    <property type="entry name" value="DUF1249"/>
</dbReference>
<dbReference type="PANTHER" id="PTHR38774">
    <property type="entry name" value="CYTOPLASMIC PROTEIN-RELATED"/>
    <property type="match status" value="1"/>
</dbReference>
<dbReference type="Pfam" id="PF06853">
    <property type="entry name" value="DUF1249"/>
    <property type="match status" value="1"/>
</dbReference>
<protein>
    <submittedName>
        <fullName evidence="1">DUF1249 domain-containing protein</fullName>
    </submittedName>
</protein>
<reference evidence="1 2" key="1">
    <citation type="submission" date="2022-12" db="EMBL/GenBank/DDBJ databases">
        <title>Dasania phycosphaerae sp. nov., isolated from particulate material of the south coast of Korea.</title>
        <authorList>
            <person name="Jiang Y."/>
        </authorList>
    </citation>
    <scope>NUCLEOTIDE SEQUENCE [LARGE SCALE GENOMIC DNA]</scope>
    <source>
        <strain evidence="1 2">GY-19</strain>
    </source>
</reference>
<dbReference type="PANTHER" id="PTHR38774:SF1">
    <property type="entry name" value="CYTOPLASMIC PROTEIN"/>
    <property type="match status" value="1"/>
</dbReference>
<dbReference type="AlphaFoldDB" id="A0A9J6RKF8"/>
<keyword evidence="2" id="KW-1185">Reference proteome</keyword>
<organism evidence="1 2">
    <name type="scientific">Dasania phycosphaerae</name>
    <dbReference type="NCBI Taxonomy" id="2950436"/>
    <lineage>
        <taxon>Bacteria</taxon>
        <taxon>Pseudomonadati</taxon>
        <taxon>Pseudomonadota</taxon>
        <taxon>Gammaproteobacteria</taxon>
        <taxon>Cellvibrionales</taxon>
        <taxon>Spongiibacteraceae</taxon>
        <taxon>Dasania</taxon>
    </lineage>
</organism>
<proteinExistence type="predicted"/>
<gene>
    <name evidence="1" type="ORF">O0V09_06700</name>
</gene>
<name>A0A9J6RKF8_9GAMM</name>
<evidence type="ECO:0000313" key="1">
    <source>
        <dbReference type="EMBL" id="MCZ0864882.1"/>
    </source>
</evidence>